<feature type="domain" description="SAM-dependent MTase RsmB/NOP-type" evidence="7">
    <location>
        <begin position="1"/>
        <end position="303"/>
    </location>
</feature>
<evidence type="ECO:0000256" key="3">
    <source>
        <dbReference type="ARBA" id="ARBA00022679"/>
    </source>
</evidence>
<dbReference type="SUPFAM" id="SSF53335">
    <property type="entry name" value="S-adenosyl-L-methionine-dependent methyltransferases"/>
    <property type="match status" value="1"/>
</dbReference>
<gene>
    <name evidence="8" type="ORF">EI427_16135</name>
</gene>
<dbReference type="InterPro" id="IPR027391">
    <property type="entry name" value="Nol1_Nop2_Fmu_2"/>
</dbReference>
<dbReference type="Pfam" id="PF01189">
    <property type="entry name" value="Methyltr_RsmB-F"/>
    <property type="match status" value="1"/>
</dbReference>
<dbReference type="AlphaFoldDB" id="A0A3S9P679"/>
<name>A0A3S9P679_9BACT</name>
<evidence type="ECO:0000256" key="2">
    <source>
        <dbReference type="ARBA" id="ARBA00022603"/>
    </source>
</evidence>
<protein>
    <recommendedName>
        <fullName evidence="7">SAM-dependent MTase RsmB/NOP-type domain-containing protein</fullName>
    </recommendedName>
</protein>
<dbReference type="Gene3D" id="2.30.130.60">
    <property type="match status" value="1"/>
</dbReference>
<evidence type="ECO:0000313" key="9">
    <source>
        <dbReference type="Proteomes" id="UP000267268"/>
    </source>
</evidence>
<feature type="binding site" evidence="6">
    <location>
        <position position="182"/>
    </location>
    <ligand>
        <name>S-adenosyl-L-methionine</name>
        <dbReference type="ChEBI" id="CHEBI:59789"/>
    </ligand>
</feature>
<comment type="similarity">
    <text evidence="6">Belongs to the class I-like SAM-binding methyltransferase superfamily. RsmB/NOP family.</text>
</comment>
<dbReference type="Pfam" id="PF13636">
    <property type="entry name" value="Methyltranf_PUA"/>
    <property type="match status" value="1"/>
</dbReference>
<evidence type="ECO:0000259" key="7">
    <source>
        <dbReference type="PROSITE" id="PS51686"/>
    </source>
</evidence>
<dbReference type="GO" id="GO:0008173">
    <property type="term" value="F:RNA methyltransferase activity"/>
    <property type="evidence" value="ECO:0007669"/>
    <property type="project" value="InterPro"/>
</dbReference>
<dbReference type="GO" id="GO:0001510">
    <property type="term" value="P:RNA methylation"/>
    <property type="evidence" value="ECO:0007669"/>
    <property type="project" value="InterPro"/>
</dbReference>
<dbReference type="InterPro" id="IPR031341">
    <property type="entry name" value="Methyltr_RsmF_N"/>
</dbReference>
<dbReference type="GO" id="GO:0003723">
    <property type="term" value="F:RNA binding"/>
    <property type="evidence" value="ECO:0007669"/>
    <property type="project" value="UniProtKB-UniRule"/>
</dbReference>
<keyword evidence="3 6" id="KW-0808">Transferase</keyword>
<dbReference type="PANTHER" id="PTHR22807:SF30">
    <property type="entry name" value="28S RRNA (CYTOSINE(4447)-C(5))-METHYLTRANSFERASE-RELATED"/>
    <property type="match status" value="1"/>
</dbReference>
<feature type="binding site" evidence="6">
    <location>
        <begin position="114"/>
        <end position="120"/>
    </location>
    <ligand>
        <name>S-adenosyl-L-methionine</name>
        <dbReference type="ChEBI" id="CHEBI:59789"/>
    </ligand>
</feature>
<evidence type="ECO:0000256" key="5">
    <source>
        <dbReference type="ARBA" id="ARBA00022884"/>
    </source>
</evidence>
<comment type="caution">
    <text evidence="6">Lacks conserved residue(s) required for the propagation of feature annotation.</text>
</comment>
<dbReference type="Gene3D" id="3.40.50.150">
    <property type="entry name" value="Vaccinia Virus protein VP39"/>
    <property type="match status" value="1"/>
</dbReference>
<dbReference type="CDD" id="cd02440">
    <property type="entry name" value="AdoMet_MTases"/>
    <property type="match status" value="1"/>
</dbReference>
<evidence type="ECO:0000313" key="8">
    <source>
        <dbReference type="EMBL" id="AZQ63696.1"/>
    </source>
</evidence>
<reference evidence="8 9" key="1">
    <citation type="submission" date="2018-12" db="EMBL/GenBank/DDBJ databases">
        <title>Flammeovirga pectinis sp. nov., isolated from the gut of the Korean scallop, Patinopecten yessoensis.</title>
        <authorList>
            <person name="Bae J.-W."/>
            <person name="Jeong Y.-S."/>
            <person name="Kang W."/>
        </authorList>
    </citation>
    <scope>NUCLEOTIDE SEQUENCE [LARGE SCALE GENOMIC DNA]</scope>
    <source>
        <strain evidence="8 9">L12M1</strain>
    </source>
</reference>
<dbReference type="PRINTS" id="PR02008">
    <property type="entry name" value="RCMTFAMILY"/>
</dbReference>
<evidence type="ECO:0000256" key="6">
    <source>
        <dbReference type="PROSITE-ProRule" id="PRU01023"/>
    </source>
</evidence>
<evidence type="ECO:0000256" key="4">
    <source>
        <dbReference type="ARBA" id="ARBA00022691"/>
    </source>
</evidence>
<feature type="binding site" evidence="6">
    <location>
        <position position="138"/>
    </location>
    <ligand>
        <name>S-adenosyl-L-methionine</name>
        <dbReference type="ChEBI" id="CHEBI:59789"/>
    </ligand>
</feature>
<keyword evidence="9" id="KW-1185">Reference proteome</keyword>
<dbReference type="PROSITE" id="PS51686">
    <property type="entry name" value="SAM_MT_RSMB_NOP"/>
    <property type="match status" value="1"/>
</dbReference>
<dbReference type="PANTHER" id="PTHR22807">
    <property type="entry name" value="NOP2 YEAST -RELATED NOL1/NOP2/FMU SUN DOMAIN-CONTAINING"/>
    <property type="match status" value="1"/>
</dbReference>
<dbReference type="InterPro" id="IPR001678">
    <property type="entry name" value="MeTrfase_RsmB-F_NOP2_dom"/>
</dbReference>
<dbReference type="Pfam" id="PF17125">
    <property type="entry name" value="Methyltr_RsmF_N"/>
    <property type="match status" value="1"/>
</dbReference>
<dbReference type="EMBL" id="CP034562">
    <property type="protein sequence ID" value="AZQ63696.1"/>
    <property type="molecule type" value="Genomic_DNA"/>
</dbReference>
<accession>A0A3S9P679</accession>
<dbReference type="OrthoDB" id="9810297at2"/>
<keyword evidence="4 6" id="KW-0949">S-adenosyl-L-methionine</keyword>
<dbReference type="Proteomes" id="UP000267268">
    <property type="component" value="Chromosome 1"/>
</dbReference>
<sequence>MSNRAEKLPKKFISRLEGQLSEEDIIAFKEAFDEFAPVSYRTNPFKPAEIDFSDITPVPWCDEAHYIAKRPSFAKDPLIFAGAYYVQEASSMFLWQALKQHAPLEKDIKVLDLCAAPGGKSTLINSLITEKSLLVANEVVDKRATPLIDNLVRWGNPNTIVTANYSDSFTQLREYFDVIVADAPCSGEGMFRKDPKTIDAWSPMLINSCSDVQKEIVDYIPKSLKAGGLFIYSTCTFSPQENEERLEQILDSEEFEPLEIDLDPSWGITKIEVEKNGVKATGYRFIFHKTTGEGLFLTAFIKKGEPSRHQKFSVSPKKMKQVFMLRKRESEEMRKWLENGNDFDFYEEEDEIYAIPKNLVQDFKMLFVTQTVRHQGIKMGRLNKKNNQLIPDHELAVSNIIASNIPSTEVEYRDAIDYLKKQDMSIKTIQGVKGWALIKFKGLVLGWVKVLPNRLNNYYPTEHRLVKNV</sequence>
<keyword evidence="1" id="KW-0963">Cytoplasm</keyword>
<dbReference type="KEGG" id="fll:EI427_16135"/>
<organism evidence="8 9">
    <name type="scientific">Flammeovirga pectinis</name>
    <dbReference type="NCBI Taxonomy" id="2494373"/>
    <lineage>
        <taxon>Bacteria</taxon>
        <taxon>Pseudomonadati</taxon>
        <taxon>Bacteroidota</taxon>
        <taxon>Cytophagia</taxon>
        <taxon>Cytophagales</taxon>
        <taxon>Flammeovirgaceae</taxon>
        <taxon>Flammeovirga</taxon>
    </lineage>
</organism>
<dbReference type="InterPro" id="IPR049560">
    <property type="entry name" value="MeTrfase_RsmB-F_NOP2_cat"/>
</dbReference>
<keyword evidence="2 6" id="KW-0489">Methyltransferase</keyword>
<dbReference type="InterPro" id="IPR029063">
    <property type="entry name" value="SAM-dependent_MTases_sf"/>
</dbReference>
<dbReference type="InterPro" id="IPR023267">
    <property type="entry name" value="RCMT"/>
</dbReference>
<proteinExistence type="inferred from homology"/>
<evidence type="ECO:0000256" key="1">
    <source>
        <dbReference type="ARBA" id="ARBA00022490"/>
    </source>
</evidence>
<keyword evidence="5 6" id="KW-0694">RNA-binding</keyword>
<feature type="active site" description="Nucleophile" evidence="6">
    <location>
        <position position="235"/>
    </location>
</feature>
<dbReference type="Gene3D" id="3.30.70.1170">
    <property type="entry name" value="Sun protein, domain 3"/>
    <property type="match status" value="1"/>
</dbReference>
<dbReference type="RefSeq" id="WP_126616651.1">
    <property type="nucleotide sequence ID" value="NZ_CP034562.1"/>
</dbReference>